<dbReference type="Proteomes" id="UP001500235">
    <property type="component" value="Unassembled WGS sequence"/>
</dbReference>
<evidence type="ECO:0000256" key="4">
    <source>
        <dbReference type="ARBA" id="ARBA00023027"/>
    </source>
</evidence>
<feature type="binding site" evidence="6">
    <location>
        <position position="43"/>
    </location>
    <ligand>
        <name>(6S)-NADPHX</name>
        <dbReference type="ChEBI" id="CHEBI:64076"/>
    </ligand>
</feature>
<protein>
    <recommendedName>
        <fullName evidence="6">ADP-dependent (S)-NAD(P)H-hydrate dehydratase</fullName>
        <ecNumber evidence="6">4.2.1.136</ecNumber>
    </recommendedName>
    <alternativeName>
        <fullName evidence="6">ADP-dependent NAD(P)HX dehydratase</fullName>
    </alternativeName>
</protein>
<feature type="domain" description="YjeF C-terminal" evidence="7">
    <location>
        <begin position="8"/>
        <end position="290"/>
    </location>
</feature>
<feature type="binding site" evidence="6">
    <location>
        <position position="231"/>
    </location>
    <ligand>
        <name>(6S)-NADPHX</name>
        <dbReference type="ChEBI" id="CHEBI:64076"/>
    </ligand>
</feature>
<evidence type="ECO:0000313" key="9">
    <source>
        <dbReference type="Proteomes" id="UP001500235"/>
    </source>
</evidence>
<evidence type="ECO:0000256" key="3">
    <source>
        <dbReference type="ARBA" id="ARBA00022857"/>
    </source>
</evidence>
<comment type="catalytic activity">
    <reaction evidence="6">
        <text>(6S)-NADPHX + ADP = AMP + phosphate + NADPH + H(+)</text>
        <dbReference type="Rhea" id="RHEA:32235"/>
        <dbReference type="ChEBI" id="CHEBI:15378"/>
        <dbReference type="ChEBI" id="CHEBI:43474"/>
        <dbReference type="ChEBI" id="CHEBI:57783"/>
        <dbReference type="ChEBI" id="CHEBI:64076"/>
        <dbReference type="ChEBI" id="CHEBI:456215"/>
        <dbReference type="ChEBI" id="CHEBI:456216"/>
        <dbReference type="EC" id="4.2.1.136"/>
    </reaction>
</comment>
<dbReference type="PANTHER" id="PTHR12592">
    <property type="entry name" value="ATP-DEPENDENT (S)-NAD(P)H-HYDRATE DEHYDRATASE FAMILY MEMBER"/>
    <property type="match status" value="1"/>
</dbReference>
<comment type="function">
    <text evidence="6">Catalyzes the dehydration of the S-form of NAD(P)HX at the expense of ADP, which is converted to AMP. Together with NAD(P)HX epimerase, which catalyzes the epimerization of the S- and R-forms, the enzyme allows the repair of both epimers of NAD(P)HX, a damaged form of NAD(P)H that is a result of enzymatic or heat-dependent hydration.</text>
</comment>
<dbReference type="Gene3D" id="3.40.1190.20">
    <property type="match status" value="1"/>
</dbReference>
<feature type="binding site" evidence="6">
    <location>
        <position position="230"/>
    </location>
    <ligand>
        <name>AMP</name>
        <dbReference type="ChEBI" id="CHEBI:456215"/>
    </ligand>
</feature>
<gene>
    <name evidence="6" type="primary">nnrD</name>
    <name evidence="8" type="ORF">GCM10022280_25570</name>
</gene>
<comment type="cofactor">
    <cofactor evidence="6">
        <name>Mg(2+)</name>
        <dbReference type="ChEBI" id="CHEBI:18420"/>
    </cofactor>
</comment>
<keyword evidence="1 6" id="KW-0547">Nucleotide-binding</keyword>
<dbReference type="Pfam" id="PF01256">
    <property type="entry name" value="Carb_kinase"/>
    <property type="match status" value="1"/>
</dbReference>
<sequence length="293" mass="29541">MIEPRALDTALLKEHPLPAIEAGDKDARGSILIIAGSRDVAGAALLTAMGAMRAGAGRLQIATVQSAAASLAFAMPEAMVVGLAEGRDGGFAPSTVKPLAERASKADVVVAGPGMQGNASTPKLAAALAEACPKLVLDAALLHALPERRAEVARKGVPALLLPHAGEMASLLGCKPEEVESDPIGAGRRCADRFDSITLVKGAASHVVTPEGALFGYPGGGPGLGISGSGDTLAGIVGGLLARGADPLTALLWGVWCHGEAGRRLAERIGTLGFLAREIVDEVPSVLREAGAL</sequence>
<feature type="binding site" evidence="6">
    <location>
        <position position="164"/>
    </location>
    <ligand>
        <name>(6S)-NADPHX</name>
        <dbReference type="ChEBI" id="CHEBI:64076"/>
    </ligand>
</feature>
<name>A0ABP7TC14_9SPHN</name>
<dbReference type="RefSeq" id="WP_344707782.1">
    <property type="nucleotide sequence ID" value="NZ_BAABBQ010000001.1"/>
</dbReference>
<dbReference type="CDD" id="cd01171">
    <property type="entry name" value="YXKO-related"/>
    <property type="match status" value="1"/>
</dbReference>
<feature type="binding site" evidence="6">
    <location>
        <begin position="201"/>
        <end position="205"/>
    </location>
    <ligand>
        <name>AMP</name>
        <dbReference type="ChEBI" id="CHEBI:456215"/>
    </ligand>
</feature>
<dbReference type="InterPro" id="IPR000631">
    <property type="entry name" value="CARKD"/>
</dbReference>
<evidence type="ECO:0000313" key="8">
    <source>
        <dbReference type="EMBL" id="GAA4023692.1"/>
    </source>
</evidence>
<comment type="subunit">
    <text evidence="6">Homotetramer.</text>
</comment>
<dbReference type="PANTHER" id="PTHR12592:SF0">
    <property type="entry name" value="ATP-DEPENDENT (S)-NAD(P)H-HYDRATE DEHYDRATASE"/>
    <property type="match status" value="1"/>
</dbReference>
<dbReference type="PROSITE" id="PS51383">
    <property type="entry name" value="YJEF_C_3"/>
    <property type="match status" value="1"/>
</dbReference>
<feature type="binding site" evidence="6">
    <location>
        <position position="114"/>
    </location>
    <ligand>
        <name>(6S)-NADPHX</name>
        <dbReference type="ChEBI" id="CHEBI:64076"/>
    </ligand>
</feature>
<evidence type="ECO:0000256" key="6">
    <source>
        <dbReference type="HAMAP-Rule" id="MF_01965"/>
    </source>
</evidence>
<evidence type="ECO:0000256" key="2">
    <source>
        <dbReference type="ARBA" id="ARBA00022840"/>
    </source>
</evidence>
<evidence type="ECO:0000259" key="7">
    <source>
        <dbReference type="PROSITE" id="PS51383"/>
    </source>
</evidence>
<comment type="catalytic activity">
    <reaction evidence="6">
        <text>(6S)-NADHX + ADP = AMP + phosphate + NADH + H(+)</text>
        <dbReference type="Rhea" id="RHEA:32223"/>
        <dbReference type="ChEBI" id="CHEBI:15378"/>
        <dbReference type="ChEBI" id="CHEBI:43474"/>
        <dbReference type="ChEBI" id="CHEBI:57945"/>
        <dbReference type="ChEBI" id="CHEBI:64074"/>
        <dbReference type="ChEBI" id="CHEBI:456215"/>
        <dbReference type="ChEBI" id="CHEBI:456216"/>
        <dbReference type="EC" id="4.2.1.136"/>
    </reaction>
</comment>
<keyword evidence="5 6" id="KW-0456">Lyase</keyword>
<comment type="caution">
    <text evidence="8">The sequence shown here is derived from an EMBL/GenBank/DDBJ whole genome shotgun (WGS) entry which is preliminary data.</text>
</comment>
<dbReference type="InterPro" id="IPR029056">
    <property type="entry name" value="Ribokinase-like"/>
</dbReference>
<keyword evidence="2 6" id="KW-0067">ATP-binding</keyword>
<evidence type="ECO:0000256" key="5">
    <source>
        <dbReference type="ARBA" id="ARBA00023239"/>
    </source>
</evidence>
<organism evidence="8 9">
    <name type="scientific">Sphingomonas swuensis</name>
    <dbReference type="NCBI Taxonomy" id="977800"/>
    <lineage>
        <taxon>Bacteria</taxon>
        <taxon>Pseudomonadati</taxon>
        <taxon>Pseudomonadota</taxon>
        <taxon>Alphaproteobacteria</taxon>
        <taxon>Sphingomonadales</taxon>
        <taxon>Sphingomonadaceae</taxon>
        <taxon>Sphingomonas</taxon>
    </lineage>
</organism>
<keyword evidence="9" id="KW-1185">Reference proteome</keyword>
<dbReference type="NCBIfam" id="TIGR00196">
    <property type="entry name" value="yjeF_cterm"/>
    <property type="match status" value="1"/>
</dbReference>
<keyword evidence="3 6" id="KW-0521">NADP</keyword>
<dbReference type="EMBL" id="BAABBQ010000001">
    <property type="protein sequence ID" value="GAA4023692.1"/>
    <property type="molecule type" value="Genomic_DNA"/>
</dbReference>
<dbReference type="SUPFAM" id="SSF53613">
    <property type="entry name" value="Ribokinase-like"/>
    <property type="match status" value="1"/>
</dbReference>
<dbReference type="EC" id="4.2.1.136" evidence="6"/>
<reference evidence="9" key="1">
    <citation type="journal article" date="2019" name="Int. J. Syst. Evol. Microbiol.">
        <title>The Global Catalogue of Microorganisms (GCM) 10K type strain sequencing project: providing services to taxonomists for standard genome sequencing and annotation.</title>
        <authorList>
            <consortium name="The Broad Institute Genomics Platform"/>
            <consortium name="The Broad Institute Genome Sequencing Center for Infectious Disease"/>
            <person name="Wu L."/>
            <person name="Ma J."/>
        </authorList>
    </citation>
    <scope>NUCLEOTIDE SEQUENCE [LARGE SCALE GENOMIC DNA]</scope>
    <source>
        <strain evidence="9">JCM 17563</strain>
    </source>
</reference>
<dbReference type="HAMAP" id="MF_01965">
    <property type="entry name" value="NADHX_dehydratase"/>
    <property type="match status" value="1"/>
</dbReference>
<comment type="similarity">
    <text evidence="6">Belongs to the NnrD/CARKD family.</text>
</comment>
<evidence type="ECO:0000256" key="1">
    <source>
        <dbReference type="ARBA" id="ARBA00022741"/>
    </source>
</evidence>
<accession>A0ABP7TC14</accession>
<keyword evidence="4 6" id="KW-0520">NAD</keyword>
<proteinExistence type="inferred from homology"/>